<gene>
    <name evidence="11" type="ORF">DSTB1V02_LOCUS9131</name>
</gene>
<dbReference type="InterPro" id="IPR051501">
    <property type="entry name" value="eIF2B_alpha/beta/delta"/>
</dbReference>
<evidence type="ECO:0000256" key="6">
    <source>
        <dbReference type="ARBA" id="ARBA00043898"/>
    </source>
</evidence>
<evidence type="ECO:0000256" key="10">
    <source>
        <dbReference type="RuleBase" id="RU003814"/>
    </source>
</evidence>
<dbReference type="Gene3D" id="3.40.50.10470">
    <property type="entry name" value="Translation initiation factor eif-2b, domain 2"/>
    <property type="match status" value="1"/>
</dbReference>
<dbReference type="Proteomes" id="UP000677054">
    <property type="component" value="Unassembled WGS sequence"/>
</dbReference>
<comment type="subcellular location">
    <subcellularLocation>
        <location evidence="1">Cytoplasm</location>
        <location evidence="1">Cytosol</location>
    </subcellularLocation>
</comment>
<dbReference type="EMBL" id="LR901756">
    <property type="protein sequence ID" value="CAD7249333.1"/>
    <property type="molecule type" value="Genomic_DNA"/>
</dbReference>
<accession>A0A7R9FN88</accession>
<dbReference type="EMBL" id="CAJPEV010002239">
    <property type="protein sequence ID" value="CAG0896229.1"/>
    <property type="molecule type" value="Genomic_DNA"/>
</dbReference>
<protein>
    <recommendedName>
        <fullName evidence="7">Translation initiation factor eIF2B subunit alpha</fullName>
    </recommendedName>
    <alternativeName>
        <fullName evidence="8">eIF2B GDP-GTP exchange factor subunit alpha</fullName>
    </alternativeName>
</protein>
<dbReference type="PANTHER" id="PTHR45860">
    <property type="entry name" value="TRANSLATION INITIATION FACTOR EIF-2B SUBUNIT ALPHA"/>
    <property type="match status" value="1"/>
</dbReference>
<evidence type="ECO:0000256" key="5">
    <source>
        <dbReference type="ARBA" id="ARBA00022917"/>
    </source>
</evidence>
<dbReference type="InterPro" id="IPR000649">
    <property type="entry name" value="IF-2B-related"/>
</dbReference>
<keyword evidence="5" id="KW-0648">Protein biosynthesis</keyword>
<dbReference type="GO" id="GO:0005851">
    <property type="term" value="C:eukaryotic translation initiation factor 2B complex"/>
    <property type="evidence" value="ECO:0007669"/>
    <property type="project" value="TreeGrafter"/>
</dbReference>
<comment type="subunit">
    <text evidence="9">Component of the translation initiation factor 2B (eIF2B) complex which is a heterodecamer of two sets of five different subunits: alpha, beta, gamma, delta and epsilon. Subunits alpha, beta and delta comprise a regulatory subcomplex and subunits epsilon and gamma comprise a catalytic subcomplex. Within the complex, the hexameric regulatory complex resides at the center, with the two heterodimeric catalytic subcomplexes bound on opposite sides.</text>
</comment>
<dbReference type="Pfam" id="PF01008">
    <property type="entry name" value="IF-2B"/>
    <property type="match status" value="1"/>
</dbReference>
<comment type="similarity">
    <text evidence="2 10">Belongs to the eIF-2B alpha/beta/delta subunits family.</text>
</comment>
<dbReference type="GO" id="GO:0005085">
    <property type="term" value="F:guanyl-nucleotide exchange factor activity"/>
    <property type="evidence" value="ECO:0007669"/>
    <property type="project" value="TreeGrafter"/>
</dbReference>
<name>A0A7R9FN88_9CRUS</name>
<dbReference type="SUPFAM" id="SSF100950">
    <property type="entry name" value="NagB/RpiA/CoA transferase-like"/>
    <property type="match status" value="1"/>
</dbReference>
<evidence type="ECO:0000256" key="4">
    <source>
        <dbReference type="ARBA" id="ARBA00022540"/>
    </source>
</evidence>
<evidence type="ECO:0000256" key="2">
    <source>
        <dbReference type="ARBA" id="ARBA00007251"/>
    </source>
</evidence>
<keyword evidence="4" id="KW-0396">Initiation factor</keyword>
<comment type="function">
    <text evidence="6">Acts as a component of the translation initiation factor 2B (eIF2B) complex, which catalyzes the exchange of GDP for GTP on eukaryotic initiation factor 2 (eIF2) gamma subunit. Its guanine nucleotide exchange factor activity is repressed when bound to eIF2 complex phosphorylated on the alpha subunit, thereby limiting the amount of methionyl-initiator methionine tRNA available to the ribosome and consequently global translation is repressed.</text>
</comment>
<dbReference type="InterPro" id="IPR037171">
    <property type="entry name" value="NagB/RpiA_transferase-like"/>
</dbReference>
<dbReference type="InterPro" id="IPR042528">
    <property type="entry name" value="elF-2B_alpha_N"/>
</dbReference>
<organism evidence="11">
    <name type="scientific">Darwinula stevensoni</name>
    <dbReference type="NCBI Taxonomy" id="69355"/>
    <lineage>
        <taxon>Eukaryota</taxon>
        <taxon>Metazoa</taxon>
        <taxon>Ecdysozoa</taxon>
        <taxon>Arthropoda</taxon>
        <taxon>Crustacea</taxon>
        <taxon>Oligostraca</taxon>
        <taxon>Ostracoda</taxon>
        <taxon>Podocopa</taxon>
        <taxon>Podocopida</taxon>
        <taxon>Darwinulocopina</taxon>
        <taxon>Darwinuloidea</taxon>
        <taxon>Darwinulidae</taxon>
        <taxon>Darwinula</taxon>
    </lineage>
</organism>
<dbReference type="OrthoDB" id="10249309at2759"/>
<dbReference type="InterPro" id="IPR042529">
    <property type="entry name" value="IF_2B-like_C"/>
</dbReference>
<evidence type="ECO:0000313" key="11">
    <source>
        <dbReference type="EMBL" id="CAD7249333.1"/>
    </source>
</evidence>
<dbReference type="FunFam" id="3.40.50.10470:FF:000001">
    <property type="entry name" value="Translation initiation factor eIF-2B subunit alpha"/>
    <property type="match status" value="1"/>
</dbReference>
<keyword evidence="3" id="KW-0963">Cytoplasm</keyword>
<evidence type="ECO:0000256" key="8">
    <source>
        <dbReference type="ARBA" id="ARBA00044236"/>
    </source>
</evidence>
<evidence type="ECO:0000256" key="3">
    <source>
        <dbReference type="ARBA" id="ARBA00022490"/>
    </source>
</evidence>
<dbReference type="PANTHER" id="PTHR45860:SF1">
    <property type="entry name" value="TRANSLATION INITIATION FACTOR EIF-2B SUBUNIT ALPHA"/>
    <property type="match status" value="1"/>
</dbReference>
<keyword evidence="12" id="KW-1185">Reference proteome</keyword>
<proteinExistence type="inferred from homology"/>
<dbReference type="GO" id="GO:0005829">
    <property type="term" value="C:cytosol"/>
    <property type="evidence" value="ECO:0007669"/>
    <property type="project" value="UniProtKB-SubCell"/>
</dbReference>
<sequence>MQEFLERIGKVCKLMKETDTSIASVTSGTALFLQYITFAHLEYSVSHLVELDKVKQIMIKRGRTFLQKAGESRDKIAQLASSFILDGSKLLVHSYSRVILHALLKAAMQNKHFHVYITESLPDKSGYLMAKALKEKEIPCCIILDSAVGYIMEDVDFVMLGAEGVVENGGIINKIGSCTVATCAKAANKEVYVLAESFKFVRLYPLNQKDLPEEFKFPGRHQKGLGVSWEEHPVVDYTPPALISLLLTDLGILTPSAVSDELIKLYQ</sequence>
<reference evidence="11" key="1">
    <citation type="submission" date="2020-11" db="EMBL/GenBank/DDBJ databases">
        <authorList>
            <person name="Tran Van P."/>
        </authorList>
    </citation>
    <scope>NUCLEOTIDE SEQUENCE</scope>
</reference>
<evidence type="ECO:0000256" key="7">
    <source>
        <dbReference type="ARBA" id="ARBA00044208"/>
    </source>
</evidence>
<dbReference type="GO" id="GO:0003743">
    <property type="term" value="F:translation initiation factor activity"/>
    <property type="evidence" value="ECO:0007669"/>
    <property type="project" value="UniProtKB-KW"/>
</dbReference>
<dbReference type="Gene3D" id="1.20.120.1070">
    <property type="entry name" value="Translation initiation factor eIF-2B, N-terminal domain"/>
    <property type="match status" value="1"/>
</dbReference>
<dbReference type="AlphaFoldDB" id="A0A7R9FN88"/>
<evidence type="ECO:0000256" key="1">
    <source>
        <dbReference type="ARBA" id="ARBA00004514"/>
    </source>
</evidence>
<evidence type="ECO:0000313" key="12">
    <source>
        <dbReference type="Proteomes" id="UP000677054"/>
    </source>
</evidence>
<evidence type="ECO:0000256" key="9">
    <source>
        <dbReference type="ARBA" id="ARBA00046432"/>
    </source>
</evidence>